<keyword evidence="4 11" id="KW-0808">Transferase</keyword>
<dbReference type="PANTHER" id="PTHR30443">
    <property type="entry name" value="INNER MEMBRANE PROTEIN"/>
    <property type="match status" value="1"/>
</dbReference>
<dbReference type="InterPro" id="IPR017850">
    <property type="entry name" value="Alkaline_phosphatase_core_sf"/>
</dbReference>
<dbReference type="InterPro" id="IPR012549">
    <property type="entry name" value="EptA-like_N"/>
</dbReference>
<reference evidence="12" key="1">
    <citation type="submission" date="2016-10" db="EMBL/GenBank/DDBJ databases">
        <authorList>
            <person name="Varghese N."/>
            <person name="Submissions S."/>
        </authorList>
    </citation>
    <scope>NUCLEOTIDE SEQUENCE [LARGE SCALE GENOMIC DNA]</scope>
    <source>
        <strain evidence="12">DSM 11578</strain>
    </source>
</reference>
<evidence type="ECO:0000256" key="6">
    <source>
        <dbReference type="ARBA" id="ARBA00022989"/>
    </source>
</evidence>
<sequence>MKKLHPITLIILTALFLIISGNVTFFQKVMEVYPVNGFQSGLLILSLALVFTCVNVLILSLLCYRHTIKPVLIIVLLLSAACAYFMDTYHVIIDDVMIDNVMKTDTAEALDLLSVKQTLYILLLGVVPALIVYKTPLSQPSFRAAVVSKLVTITACLIIAAITILSLGNFYASFLRENKSLRNYANPSYYIYSIGQYIGTFYHADADVFTPIGLDAIISPEVPDRELIILVVGETARADHFSLNGYAKKTNPRLEQENIINFSNVWSCGTSTAVSVPCMFGLAGRSDYDPGNAKSIGNLLDIAEHAGVNVLWLDNNSSSKGVADRSEYQSYKSPDVNPICDVECRDVGMLSNLQNYIDNHPTGDILIVLHQMGNHGPAYYKRYPKDFEHFKPTCQTNQLEKCTSEEITNAYDNAILYTDFFLSKTLKLLKKNDPNFESIMMYVSDNGESLGENGLYLHGLPYMLAPDTQKHVPMFMWFGQNVDREEVNVEQIKSKTNEQFSHDNIFHTLLGLLEIETEVYKPELDITKD</sequence>
<organism evidence="11 12">
    <name type="scientific">Methylophaga sulfidovorans</name>
    <dbReference type="NCBI Taxonomy" id="45496"/>
    <lineage>
        <taxon>Bacteria</taxon>
        <taxon>Pseudomonadati</taxon>
        <taxon>Pseudomonadota</taxon>
        <taxon>Gammaproteobacteria</taxon>
        <taxon>Thiotrichales</taxon>
        <taxon>Piscirickettsiaceae</taxon>
        <taxon>Methylophaga</taxon>
    </lineage>
</organism>
<dbReference type="OrthoDB" id="9786870at2"/>
<feature type="transmembrane region" description="Helical" evidence="8">
    <location>
        <begin position="42"/>
        <end position="64"/>
    </location>
</feature>
<evidence type="ECO:0000256" key="7">
    <source>
        <dbReference type="ARBA" id="ARBA00023136"/>
    </source>
</evidence>
<feature type="transmembrane region" description="Helical" evidence="8">
    <location>
        <begin position="145"/>
        <end position="172"/>
    </location>
</feature>
<dbReference type="GO" id="GO:0009244">
    <property type="term" value="P:lipopolysaccharide core region biosynthetic process"/>
    <property type="evidence" value="ECO:0007669"/>
    <property type="project" value="TreeGrafter"/>
</dbReference>
<protein>
    <submittedName>
        <fullName evidence="11">Phosphatidylethanolamine:Kdo2-lipid A phosphoethanolamine transferase</fullName>
    </submittedName>
</protein>
<dbReference type="CDD" id="cd16017">
    <property type="entry name" value="LptA"/>
    <property type="match status" value="1"/>
</dbReference>
<proteinExistence type="predicted"/>
<dbReference type="GO" id="GO:0005886">
    <property type="term" value="C:plasma membrane"/>
    <property type="evidence" value="ECO:0007669"/>
    <property type="project" value="UniProtKB-SubCell"/>
</dbReference>
<evidence type="ECO:0000256" key="3">
    <source>
        <dbReference type="ARBA" id="ARBA00022519"/>
    </source>
</evidence>
<evidence type="ECO:0000256" key="8">
    <source>
        <dbReference type="SAM" id="Phobius"/>
    </source>
</evidence>
<dbReference type="STRING" id="45496.SAMN04488079_101142"/>
<feature type="transmembrane region" description="Helical" evidence="8">
    <location>
        <begin position="71"/>
        <end position="93"/>
    </location>
</feature>
<dbReference type="PANTHER" id="PTHR30443:SF0">
    <property type="entry name" value="PHOSPHOETHANOLAMINE TRANSFERASE EPTA"/>
    <property type="match status" value="1"/>
</dbReference>
<evidence type="ECO:0000259" key="10">
    <source>
        <dbReference type="Pfam" id="PF08019"/>
    </source>
</evidence>
<feature type="transmembrane region" description="Helical" evidence="8">
    <location>
        <begin position="113"/>
        <end position="133"/>
    </location>
</feature>
<comment type="subcellular location">
    <subcellularLocation>
        <location evidence="1">Cell inner membrane</location>
        <topology evidence="1">Multi-pass membrane protein</topology>
    </subcellularLocation>
</comment>
<evidence type="ECO:0000259" key="9">
    <source>
        <dbReference type="Pfam" id="PF00884"/>
    </source>
</evidence>
<dbReference type="GO" id="GO:0016776">
    <property type="term" value="F:phosphotransferase activity, phosphate group as acceptor"/>
    <property type="evidence" value="ECO:0007669"/>
    <property type="project" value="TreeGrafter"/>
</dbReference>
<dbReference type="NCBIfam" id="NF028537">
    <property type="entry name" value="P_eth_NH2_trans"/>
    <property type="match status" value="1"/>
</dbReference>
<dbReference type="Gene3D" id="3.40.720.10">
    <property type="entry name" value="Alkaline Phosphatase, subunit A"/>
    <property type="match status" value="1"/>
</dbReference>
<keyword evidence="12" id="KW-1185">Reference proteome</keyword>
<dbReference type="EMBL" id="FOSH01000001">
    <property type="protein sequence ID" value="SFJ77043.1"/>
    <property type="molecule type" value="Genomic_DNA"/>
</dbReference>
<dbReference type="Pfam" id="PF00884">
    <property type="entry name" value="Sulfatase"/>
    <property type="match status" value="1"/>
</dbReference>
<dbReference type="Pfam" id="PF08019">
    <property type="entry name" value="EptA_B_N"/>
    <property type="match status" value="1"/>
</dbReference>
<accession>A0A1I3U2S0</accession>
<dbReference type="RefSeq" id="WP_091711269.1">
    <property type="nucleotide sequence ID" value="NZ_FOSH01000001.1"/>
</dbReference>
<evidence type="ECO:0000313" key="12">
    <source>
        <dbReference type="Proteomes" id="UP000198924"/>
    </source>
</evidence>
<dbReference type="SUPFAM" id="SSF53649">
    <property type="entry name" value="Alkaline phosphatase-like"/>
    <property type="match status" value="1"/>
</dbReference>
<keyword evidence="2" id="KW-1003">Cell membrane</keyword>
<evidence type="ECO:0000256" key="1">
    <source>
        <dbReference type="ARBA" id="ARBA00004429"/>
    </source>
</evidence>
<keyword evidence="3" id="KW-0997">Cell inner membrane</keyword>
<evidence type="ECO:0000256" key="2">
    <source>
        <dbReference type="ARBA" id="ARBA00022475"/>
    </source>
</evidence>
<dbReference type="AlphaFoldDB" id="A0A1I3U2S0"/>
<dbReference type="InterPro" id="IPR058130">
    <property type="entry name" value="PEA_transf_C"/>
</dbReference>
<keyword evidence="5 8" id="KW-0812">Transmembrane</keyword>
<evidence type="ECO:0000256" key="4">
    <source>
        <dbReference type="ARBA" id="ARBA00022679"/>
    </source>
</evidence>
<dbReference type="InterPro" id="IPR000917">
    <property type="entry name" value="Sulfatase_N"/>
</dbReference>
<gene>
    <name evidence="11" type="ORF">SAMN04488079_101142</name>
</gene>
<dbReference type="InterPro" id="IPR040423">
    <property type="entry name" value="PEA_transferase"/>
</dbReference>
<evidence type="ECO:0000313" key="11">
    <source>
        <dbReference type="EMBL" id="SFJ77043.1"/>
    </source>
</evidence>
<keyword evidence="6 8" id="KW-1133">Transmembrane helix</keyword>
<dbReference type="Proteomes" id="UP000198924">
    <property type="component" value="Unassembled WGS sequence"/>
</dbReference>
<keyword evidence="7 8" id="KW-0472">Membrane</keyword>
<feature type="domain" description="Sulfatase N-terminal" evidence="9">
    <location>
        <begin position="228"/>
        <end position="514"/>
    </location>
</feature>
<evidence type="ECO:0000256" key="5">
    <source>
        <dbReference type="ARBA" id="ARBA00022692"/>
    </source>
</evidence>
<feature type="domain" description="Phosphoethanolamine transferase N-terminal" evidence="10">
    <location>
        <begin position="52"/>
        <end position="198"/>
    </location>
</feature>
<name>A0A1I3U2S0_9GAMM</name>